<organism evidence="3 4">
    <name type="scientific">Chryseomicrobium palamuruense</name>
    <dbReference type="NCBI Taxonomy" id="682973"/>
    <lineage>
        <taxon>Bacteria</taxon>
        <taxon>Bacillati</taxon>
        <taxon>Bacillota</taxon>
        <taxon>Bacilli</taxon>
        <taxon>Bacillales</taxon>
        <taxon>Caryophanaceae</taxon>
        <taxon>Chryseomicrobium</taxon>
    </lineage>
</organism>
<evidence type="ECO:0008006" key="5">
    <source>
        <dbReference type="Google" id="ProtNLM"/>
    </source>
</evidence>
<evidence type="ECO:0000256" key="2">
    <source>
        <dbReference type="SAM" id="Phobius"/>
    </source>
</evidence>
<name>A0ABV8UXG9_9BACL</name>
<dbReference type="EMBL" id="JBHSEF010000026">
    <property type="protein sequence ID" value="MFC4356015.1"/>
    <property type="molecule type" value="Genomic_DNA"/>
</dbReference>
<feature type="transmembrane region" description="Helical" evidence="2">
    <location>
        <begin position="12"/>
        <end position="34"/>
    </location>
</feature>
<evidence type="ECO:0000256" key="1">
    <source>
        <dbReference type="SAM" id="MobiDB-lite"/>
    </source>
</evidence>
<keyword evidence="2" id="KW-0812">Transmembrane</keyword>
<comment type="caution">
    <text evidence="3">The sequence shown here is derived from an EMBL/GenBank/DDBJ whole genome shotgun (WGS) entry which is preliminary data.</text>
</comment>
<accession>A0ABV8UXG9</accession>
<keyword evidence="4" id="KW-1185">Reference proteome</keyword>
<sequence length="216" mass="23833">MIKKRKREPGIYVMAIFQGAMIGVIGFLVMGYIFSFFESTAHAPGDETVIASGDVKPGEGDENQNSGAQTPNEVSKTYYTVQYGVFSTEDAAKQYLNQLALPTAQLVQLDNYLFIWDGLSEQRESLQKTVDVQSFTKQINVSASGCKKGVELLVSHAAKLDDQNFILEQINAAKLENEEMKLFQTWLGDFSVTSSKPLAALNQVLAKESCVSIELE</sequence>
<dbReference type="RefSeq" id="WP_378142574.1">
    <property type="nucleotide sequence ID" value="NZ_JBHSEF010000026.1"/>
</dbReference>
<feature type="region of interest" description="Disordered" evidence="1">
    <location>
        <begin position="48"/>
        <end position="71"/>
    </location>
</feature>
<protein>
    <recommendedName>
        <fullName evidence="5">SPOR domain-containing protein</fullName>
    </recommendedName>
</protein>
<gene>
    <name evidence="3" type="ORF">ACFO0S_13215</name>
</gene>
<keyword evidence="2" id="KW-1133">Transmembrane helix</keyword>
<reference evidence="4" key="1">
    <citation type="journal article" date="2019" name="Int. J. Syst. Evol. Microbiol.">
        <title>The Global Catalogue of Microorganisms (GCM) 10K type strain sequencing project: providing services to taxonomists for standard genome sequencing and annotation.</title>
        <authorList>
            <consortium name="The Broad Institute Genomics Platform"/>
            <consortium name="The Broad Institute Genome Sequencing Center for Infectious Disease"/>
            <person name="Wu L."/>
            <person name="Ma J."/>
        </authorList>
    </citation>
    <scope>NUCLEOTIDE SEQUENCE [LARGE SCALE GENOMIC DNA]</scope>
    <source>
        <strain evidence="4">CCUG 50353</strain>
    </source>
</reference>
<keyword evidence="2" id="KW-0472">Membrane</keyword>
<proteinExistence type="predicted"/>
<evidence type="ECO:0000313" key="3">
    <source>
        <dbReference type="EMBL" id="MFC4356015.1"/>
    </source>
</evidence>
<evidence type="ECO:0000313" key="4">
    <source>
        <dbReference type="Proteomes" id="UP001595733"/>
    </source>
</evidence>
<dbReference type="Proteomes" id="UP001595733">
    <property type="component" value="Unassembled WGS sequence"/>
</dbReference>